<evidence type="ECO:0000313" key="1">
    <source>
        <dbReference type="EMBL" id="RNF26697.1"/>
    </source>
</evidence>
<protein>
    <submittedName>
        <fullName evidence="1">Uncharacterized protein</fullName>
    </submittedName>
</protein>
<dbReference type="RefSeq" id="XP_029231903.1">
    <property type="nucleotide sequence ID" value="XM_029368033.1"/>
</dbReference>
<keyword evidence="2" id="KW-1185">Reference proteome</keyword>
<gene>
    <name evidence="1" type="ORF">Tco025E_01095</name>
</gene>
<accession>A0A3S5IUM0</accession>
<sequence>RSGATAIAAAEALGLTETSDRDAIVQAEEAGRRAALGAARSGATAIAAAEALGLTETSGRDAIVQAEEAGRRAALGAARSGATAIAAAEALGLTETSGRDAIVQAEEAGRGLICDSFYEGCSVVGVHDFCGGAEVRRGVKTATDTTASWPSRVGGLNLVGAECVGRCAPADAALPASEECHVSVAAASSAGALGVEKNALTSVSEANALEGWGGAGLASWAAGALPAEVEVEAADEGRRMRELAVHPALRAAAVRTTRLPHGEPLGYDSDDDIPIPQWYTFWGCLITPFACCMGRRPVHVSHLEDSASED</sequence>
<dbReference type="AlphaFoldDB" id="A0A3S5IUM0"/>
<dbReference type="OrthoDB" id="253031at2759"/>
<comment type="caution">
    <text evidence="1">The sequence shown here is derived from an EMBL/GenBank/DDBJ whole genome shotgun (WGS) entry which is preliminary data.</text>
</comment>
<dbReference type="Proteomes" id="UP000284403">
    <property type="component" value="Unassembled WGS sequence"/>
</dbReference>
<reference evidence="1 2" key="1">
    <citation type="journal article" date="2018" name="BMC Genomics">
        <title>Genomic comparison of Trypanosoma conorhini and Trypanosoma rangeli to Trypanosoma cruzi strains of high and low virulence.</title>
        <authorList>
            <person name="Bradwell K.R."/>
            <person name="Koparde V.N."/>
            <person name="Matveyev A.V."/>
            <person name="Serrano M.G."/>
            <person name="Alves J.M."/>
            <person name="Parikh H."/>
            <person name="Huang B."/>
            <person name="Lee V."/>
            <person name="Espinosa-Alvarez O."/>
            <person name="Ortiz P.A."/>
            <person name="Costa-Martins A.G."/>
            <person name="Teixeira M.M."/>
            <person name="Buck G.A."/>
        </authorList>
    </citation>
    <scope>NUCLEOTIDE SEQUENCE [LARGE SCALE GENOMIC DNA]</scope>
    <source>
        <strain evidence="1 2">025E</strain>
    </source>
</reference>
<dbReference type="GeneID" id="40314706"/>
<name>A0A3S5IUM0_9TRYP</name>
<organism evidence="1 2">
    <name type="scientific">Trypanosoma conorhini</name>
    <dbReference type="NCBI Taxonomy" id="83891"/>
    <lineage>
        <taxon>Eukaryota</taxon>
        <taxon>Discoba</taxon>
        <taxon>Euglenozoa</taxon>
        <taxon>Kinetoplastea</taxon>
        <taxon>Metakinetoplastina</taxon>
        <taxon>Trypanosomatida</taxon>
        <taxon>Trypanosomatidae</taxon>
        <taxon>Trypanosoma</taxon>
    </lineage>
</organism>
<evidence type="ECO:0000313" key="2">
    <source>
        <dbReference type="Proteomes" id="UP000284403"/>
    </source>
</evidence>
<feature type="non-terminal residue" evidence="1">
    <location>
        <position position="1"/>
    </location>
</feature>
<proteinExistence type="predicted"/>
<dbReference type="EMBL" id="MKKU01000031">
    <property type="protein sequence ID" value="RNF26697.1"/>
    <property type="molecule type" value="Genomic_DNA"/>
</dbReference>